<dbReference type="GO" id="GO:0004520">
    <property type="term" value="F:DNA endonuclease activity"/>
    <property type="evidence" value="ECO:0007669"/>
    <property type="project" value="InterPro"/>
</dbReference>
<proteinExistence type="predicted"/>
<dbReference type="RefSeq" id="WP_007277997.1">
    <property type="nucleotide sequence ID" value="NZ_ABCK01000006.1"/>
</dbReference>
<gene>
    <name evidence="1" type="ORF">LNTAR_11626</name>
</gene>
<comment type="caution">
    <text evidence="1">The sequence shown here is derived from an EMBL/GenBank/DDBJ whole genome shotgun (WGS) entry which is preliminary data.</text>
</comment>
<dbReference type="InterPro" id="IPR002176">
    <property type="entry name" value="X-over_junc_endoDNase_RuvC"/>
</dbReference>
<dbReference type="GO" id="GO:0006310">
    <property type="term" value="P:DNA recombination"/>
    <property type="evidence" value="ECO:0007669"/>
    <property type="project" value="InterPro"/>
</dbReference>
<evidence type="ECO:0000313" key="1">
    <source>
        <dbReference type="EMBL" id="EDM28000.1"/>
    </source>
</evidence>
<keyword evidence="2" id="KW-1185">Reference proteome</keyword>
<dbReference type="InterPro" id="IPR036397">
    <property type="entry name" value="RNaseH_sf"/>
</dbReference>
<dbReference type="Gene3D" id="3.30.420.10">
    <property type="entry name" value="Ribonuclease H-like superfamily/Ribonuclease H"/>
    <property type="match status" value="1"/>
</dbReference>
<name>A6DJC6_9BACT</name>
<dbReference type="EMBL" id="ABCK01000006">
    <property type="protein sequence ID" value="EDM28000.1"/>
    <property type="molecule type" value="Genomic_DNA"/>
</dbReference>
<sequence length="152" mass="16721">MTILSLRPAGKEITYVLIKNDDAEKLTLLDQGALKLSKSTSRTADIGELFKQLKKLIALHQVNFILIKASVSTQDMNLAHLHTAEIRGICVAAAMSTKTQVKLISPAATFAQSGKVKETLKNDDLFARNIEGDLPKTKRDLALLTLNHLEKK</sequence>
<evidence type="ECO:0008006" key="3">
    <source>
        <dbReference type="Google" id="ProtNLM"/>
    </source>
</evidence>
<dbReference type="AlphaFoldDB" id="A6DJC6"/>
<dbReference type="Proteomes" id="UP000004947">
    <property type="component" value="Unassembled WGS sequence"/>
</dbReference>
<evidence type="ECO:0000313" key="2">
    <source>
        <dbReference type="Proteomes" id="UP000004947"/>
    </source>
</evidence>
<reference evidence="1 2" key="1">
    <citation type="journal article" date="2010" name="J. Bacteriol.">
        <title>Genome sequence of Lentisphaera araneosa HTCC2155T, the type species of the order Lentisphaerales in the phylum Lentisphaerae.</title>
        <authorList>
            <person name="Thrash J.C."/>
            <person name="Cho J.C."/>
            <person name="Vergin K.L."/>
            <person name="Morris R.M."/>
            <person name="Giovannoni S.J."/>
        </authorList>
    </citation>
    <scope>NUCLEOTIDE SEQUENCE [LARGE SCALE GENOMIC DNA]</scope>
    <source>
        <strain evidence="1 2">HTCC2155</strain>
    </source>
</reference>
<dbReference type="GO" id="GO:0003676">
    <property type="term" value="F:nucleic acid binding"/>
    <property type="evidence" value="ECO:0007669"/>
    <property type="project" value="InterPro"/>
</dbReference>
<protein>
    <recommendedName>
        <fullName evidence="3">Holliday junction resolvase RuvC</fullName>
    </recommendedName>
</protein>
<dbReference type="Pfam" id="PF02075">
    <property type="entry name" value="RuvC"/>
    <property type="match status" value="1"/>
</dbReference>
<dbReference type="GO" id="GO:0006281">
    <property type="term" value="P:DNA repair"/>
    <property type="evidence" value="ECO:0007669"/>
    <property type="project" value="InterPro"/>
</dbReference>
<accession>A6DJC6</accession>
<organism evidence="1 2">
    <name type="scientific">Lentisphaera araneosa HTCC2155</name>
    <dbReference type="NCBI Taxonomy" id="313628"/>
    <lineage>
        <taxon>Bacteria</taxon>
        <taxon>Pseudomonadati</taxon>
        <taxon>Lentisphaerota</taxon>
        <taxon>Lentisphaeria</taxon>
        <taxon>Lentisphaerales</taxon>
        <taxon>Lentisphaeraceae</taxon>
        <taxon>Lentisphaera</taxon>
    </lineage>
</organism>